<gene>
    <name evidence="1" type="ORF">AVEN_140877_1</name>
</gene>
<accession>A0A4Y2KM51</accession>
<dbReference type="Proteomes" id="UP000499080">
    <property type="component" value="Unassembled WGS sequence"/>
</dbReference>
<dbReference type="AlphaFoldDB" id="A0A4Y2KM51"/>
<organism evidence="1 2">
    <name type="scientific">Araneus ventricosus</name>
    <name type="common">Orbweaver spider</name>
    <name type="synonym">Epeira ventricosa</name>
    <dbReference type="NCBI Taxonomy" id="182803"/>
    <lineage>
        <taxon>Eukaryota</taxon>
        <taxon>Metazoa</taxon>
        <taxon>Ecdysozoa</taxon>
        <taxon>Arthropoda</taxon>
        <taxon>Chelicerata</taxon>
        <taxon>Arachnida</taxon>
        <taxon>Araneae</taxon>
        <taxon>Araneomorphae</taxon>
        <taxon>Entelegynae</taxon>
        <taxon>Araneoidea</taxon>
        <taxon>Araneidae</taxon>
        <taxon>Araneus</taxon>
    </lineage>
</organism>
<evidence type="ECO:0000313" key="1">
    <source>
        <dbReference type="EMBL" id="GBN03415.1"/>
    </source>
</evidence>
<evidence type="ECO:0000313" key="2">
    <source>
        <dbReference type="Proteomes" id="UP000499080"/>
    </source>
</evidence>
<dbReference type="EMBL" id="BGPR01195538">
    <property type="protein sequence ID" value="GBN03415.1"/>
    <property type="molecule type" value="Genomic_DNA"/>
</dbReference>
<keyword evidence="2" id="KW-1185">Reference proteome</keyword>
<reference evidence="1 2" key="1">
    <citation type="journal article" date="2019" name="Sci. Rep.">
        <title>Orb-weaving spider Araneus ventricosus genome elucidates the spidroin gene catalogue.</title>
        <authorList>
            <person name="Kono N."/>
            <person name="Nakamura H."/>
            <person name="Ohtoshi R."/>
            <person name="Moran D.A.P."/>
            <person name="Shinohara A."/>
            <person name="Yoshida Y."/>
            <person name="Fujiwara M."/>
            <person name="Mori M."/>
            <person name="Tomita M."/>
            <person name="Arakawa K."/>
        </authorList>
    </citation>
    <scope>NUCLEOTIDE SEQUENCE [LARGE SCALE GENOMIC DNA]</scope>
</reference>
<sequence length="87" mass="9740">MNVICLFKNLAWHPAWQSSRMRSFQISKQVLAPLVDAVMVMWLLRPISDDGLYPGKMGVVACASRNWGYYEGTTVPDEVVAAGHDEN</sequence>
<protein>
    <submittedName>
        <fullName evidence="1">Uncharacterized protein</fullName>
    </submittedName>
</protein>
<name>A0A4Y2KM51_ARAVE</name>
<comment type="caution">
    <text evidence="1">The sequence shown here is derived from an EMBL/GenBank/DDBJ whole genome shotgun (WGS) entry which is preliminary data.</text>
</comment>
<proteinExistence type="predicted"/>